<proteinExistence type="predicted"/>
<name>A0A1V5ZQS1_9BACT</name>
<dbReference type="AlphaFoldDB" id="A0A1V5ZQS1"/>
<evidence type="ECO:0000256" key="1">
    <source>
        <dbReference type="SAM" id="Phobius"/>
    </source>
</evidence>
<dbReference type="Proteomes" id="UP000485621">
    <property type="component" value="Unassembled WGS sequence"/>
</dbReference>
<protein>
    <submittedName>
        <fullName evidence="2">Uncharacterized protein</fullName>
    </submittedName>
</protein>
<keyword evidence="1" id="KW-0472">Membrane</keyword>
<keyword evidence="1" id="KW-0812">Transmembrane</keyword>
<keyword evidence="1" id="KW-1133">Transmembrane helix</keyword>
<dbReference type="EMBL" id="MWDB01000001">
    <property type="protein sequence ID" value="OQB42583.1"/>
    <property type="molecule type" value="Genomic_DNA"/>
</dbReference>
<reference evidence="2" key="1">
    <citation type="submission" date="2017-02" db="EMBL/GenBank/DDBJ databases">
        <title>Delving into the versatile metabolic prowess of the omnipresent phylum Bacteroidetes.</title>
        <authorList>
            <person name="Nobu M.K."/>
            <person name="Mei R."/>
            <person name="Narihiro T."/>
            <person name="Kuroda K."/>
            <person name="Liu W.-T."/>
        </authorList>
    </citation>
    <scope>NUCLEOTIDE SEQUENCE</scope>
    <source>
        <strain evidence="2">ADurb.Bin160</strain>
    </source>
</reference>
<gene>
    <name evidence="2" type="ORF">BWY04_00019</name>
</gene>
<feature type="transmembrane region" description="Helical" evidence="1">
    <location>
        <begin position="20"/>
        <end position="38"/>
    </location>
</feature>
<accession>A0A1V5ZQS1</accession>
<evidence type="ECO:0000313" key="2">
    <source>
        <dbReference type="EMBL" id="OQB42583.1"/>
    </source>
</evidence>
<organism evidence="2">
    <name type="scientific">candidate division CPR1 bacterium ADurb.Bin160</name>
    <dbReference type="NCBI Taxonomy" id="1852826"/>
    <lineage>
        <taxon>Bacteria</taxon>
        <taxon>candidate division CPR1</taxon>
    </lineage>
</organism>
<comment type="caution">
    <text evidence="2">The sequence shown here is derived from an EMBL/GenBank/DDBJ whole genome shotgun (WGS) entry which is preliminary data.</text>
</comment>
<sequence length="64" mass="7769">MDKFINILCIYMFFEKMKKLYKFIAVVLLVNVLFFKTYTSTSANSPKDIQNHKYMESIQYLYDH</sequence>